<sequence length="53" mass="5113">MERGHEAEGAGAVPVAALLAGKVAAYGRVVAVVASRTITPAALAAVLAADEAV</sequence>
<comment type="caution">
    <text evidence="1">The sequence shown here is derived from an EMBL/GenBank/DDBJ whole genome shotgun (WGS) entry which is preliminary data.</text>
</comment>
<reference evidence="1 2" key="1">
    <citation type="submission" date="2024-05" db="EMBL/GenBank/DDBJ databases">
        <title>Microbispora sp.ZYX-F-249.</title>
        <authorList>
            <person name="Xie H."/>
        </authorList>
    </citation>
    <scope>NUCLEOTIDE SEQUENCE [LARGE SCALE GENOMIC DNA]</scope>
    <source>
        <strain evidence="1 2">ZYX-F-249</strain>
    </source>
</reference>
<proteinExistence type="predicted"/>
<dbReference type="Proteomes" id="UP001447516">
    <property type="component" value="Unassembled WGS sequence"/>
</dbReference>
<gene>
    <name evidence="1" type="ORF">AAH991_02715</name>
</gene>
<organism evidence="1 2">
    <name type="scientific">Microbispora maris</name>
    <dbReference type="NCBI Taxonomy" id="3144104"/>
    <lineage>
        <taxon>Bacteria</taxon>
        <taxon>Bacillati</taxon>
        <taxon>Actinomycetota</taxon>
        <taxon>Actinomycetes</taxon>
        <taxon>Streptosporangiales</taxon>
        <taxon>Streptosporangiaceae</taxon>
        <taxon>Microbispora</taxon>
    </lineage>
</organism>
<protein>
    <submittedName>
        <fullName evidence="1">Uncharacterized protein</fullName>
    </submittedName>
</protein>
<accession>A0ABV0AIH2</accession>
<dbReference type="RefSeq" id="WP_346224114.1">
    <property type="nucleotide sequence ID" value="NZ_JBDJAW010000002.1"/>
</dbReference>
<evidence type="ECO:0000313" key="2">
    <source>
        <dbReference type="Proteomes" id="UP001447516"/>
    </source>
</evidence>
<name>A0ABV0AIH2_9ACTN</name>
<evidence type="ECO:0000313" key="1">
    <source>
        <dbReference type="EMBL" id="MEN3534002.1"/>
    </source>
</evidence>
<dbReference type="EMBL" id="JBDJAW010000002">
    <property type="protein sequence ID" value="MEN3534002.1"/>
    <property type="molecule type" value="Genomic_DNA"/>
</dbReference>
<keyword evidence="2" id="KW-1185">Reference proteome</keyword>